<evidence type="ECO:0000313" key="3">
    <source>
        <dbReference type="Proteomes" id="UP001181622"/>
    </source>
</evidence>
<organism evidence="2 3">
    <name type="scientific">Chelatococcus sambhunathii</name>
    <dbReference type="NCBI Taxonomy" id="363953"/>
    <lineage>
        <taxon>Bacteria</taxon>
        <taxon>Pseudomonadati</taxon>
        <taxon>Pseudomonadota</taxon>
        <taxon>Alphaproteobacteria</taxon>
        <taxon>Hyphomicrobiales</taxon>
        <taxon>Chelatococcaceae</taxon>
        <taxon>Chelatococcus</taxon>
    </lineage>
</organism>
<sequence length="127" mass="13235">MVGVDGIVATAAEKAALRARTGAAAVDMESHIAERVARRHGLPFAVVRAVSDDARRSLPPAALVGMRPDGGVDLGAVLRSLAKDPAQLPALIATGRDAEKAFRALLRGFHRLRAGAGDLDAHLLDMV</sequence>
<proteinExistence type="predicted"/>
<dbReference type="Gene3D" id="3.40.50.1580">
    <property type="entry name" value="Nucleoside phosphorylase domain"/>
    <property type="match status" value="1"/>
</dbReference>
<dbReference type="InterPro" id="IPR035994">
    <property type="entry name" value="Nucleoside_phosphorylase_sf"/>
</dbReference>
<evidence type="ECO:0000259" key="1">
    <source>
        <dbReference type="Pfam" id="PF01048"/>
    </source>
</evidence>
<keyword evidence="3" id="KW-1185">Reference proteome</keyword>
<feature type="domain" description="Nucleoside phosphorylase" evidence="1">
    <location>
        <begin position="2"/>
        <end position="56"/>
    </location>
</feature>
<reference evidence="2" key="1">
    <citation type="submission" date="2020-10" db="EMBL/GenBank/DDBJ databases">
        <authorList>
            <person name="Abbas A."/>
            <person name="Razzaq R."/>
            <person name="Waqas M."/>
            <person name="Abbas N."/>
            <person name="Nielsen T.K."/>
            <person name="Hansen L.H."/>
            <person name="Hussain S."/>
            <person name="Shahid M."/>
        </authorList>
    </citation>
    <scope>NUCLEOTIDE SEQUENCE</scope>
    <source>
        <strain evidence="2">S14</strain>
    </source>
</reference>
<accession>A0ABU1DDL9</accession>
<dbReference type="SUPFAM" id="SSF53167">
    <property type="entry name" value="Purine and uridine phosphorylases"/>
    <property type="match status" value="1"/>
</dbReference>
<dbReference type="EMBL" id="JADBEO010000009">
    <property type="protein sequence ID" value="MDR4306209.1"/>
    <property type="molecule type" value="Genomic_DNA"/>
</dbReference>
<evidence type="ECO:0000313" key="2">
    <source>
        <dbReference type="EMBL" id="MDR4306209.1"/>
    </source>
</evidence>
<name>A0ABU1DDL9_9HYPH</name>
<gene>
    <name evidence="2" type="ORF">IHQ68_06205</name>
</gene>
<dbReference type="Proteomes" id="UP001181622">
    <property type="component" value="Unassembled WGS sequence"/>
</dbReference>
<dbReference type="Pfam" id="PF01048">
    <property type="entry name" value="PNP_UDP_1"/>
    <property type="match status" value="1"/>
</dbReference>
<protein>
    <recommendedName>
        <fullName evidence="1">Nucleoside phosphorylase domain-containing protein</fullName>
    </recommendedName>
</protein>
<comment type="caution">
    <text evidence="2">The sequence shown here is derived from an EMBL/GenBank/DDBJ whole genome shotgun (WGS) entry which is preliminary data.</text>
</comment>
<dbReference type="InterPro" id="IPR000845">
    <property type="entry name" value="Nucleoside_phosphorylase_d"/>
</dbReference>